<proteinExistence type="predicted"/>
<evidence type="ECO:0000256" key="1">
    <source>
        <dbReference type="SAM" id="Phobius"/>
    </source>
</evidence>
<reference evidence="2 3" key="1">
    <citation type="submission" date="2022-03" db="EMBL/GenBank/DDBJ databases">
        <authorList>
            <person name="Macdonald S."/>
            <person name="Ahmed S."/>
            <person name="Newling K."/>
        </authorList>
    </citation>
    <scope>NUCLEOTIDE SEQUENCE [LARGE SCALE GENOMIC DNA]</scope>
</reference>
<feature type="transmembrane region" description="Helical" evidence="1">
    <location>
        <begin position="63"/>
        <end position="82"/>
    </location>
</feature>
<dbReference type="Proteomes" id="UP001642260">
    <property type="component" value="Unassembled WGS sequence"/>
</dbReference>
<keyword evidence="1" id="KW-0472">Membrane</keyword>
<organism evidence="2 3">
    <name type="scientific">Eruca vesicaria subsp. sativa</name>
    <name type="common">Garden rocket</name>
    <name type="synonym">Eruca sativa</name>
    <dbReference type="NCBI Taxonomy" id="29727"/>
    <lineage>
        <taxon>Eukaryota</taxon>
        <taxon>Viridiplantae</taxon>
        <taxon>Streptophyta</taxon>
        <taxon>Embryophyta</taxon>
        <taxon>Tracheophyta</taxon>
        <taxon>Spermatophyta</taxon>
        <taxon>Magnoliopsida</taxon>
        <taxon>eudicotyledons</taxon>
        <taxon>Gunneridae</taxon>
        <taxon>Pentapetalae</taxon>
        <taxon>rosids</taxon>
        <taxon>malvids</taxon>
        <taxon>Brassicales</taxon>
        <taxon>Brassicaceae</taxon>
        <taxon>Brassiceae</taxon>
        <taxon>Eruca</taxon>
    </lineage>
</organism>
<evidence type="ECO:0000313" key="3">
    <source>
        <dbReference type="Proteomes" id="UP001642260"/>
    </source>
</evidence>
<keyword evidence="1" id="KW-1133">Transmembrane helix</keyword>
<feature type="transmembrane region" description="Helical" evidence="1">
    <location>
        <begin position="88"/>
        <end position="110"/>
    </location>
</feature>
<name>A0ABC8JJC9_ERUVS</name>
<sequence length="162" mass="18594">MSSATIVDEPNPHNLIWWTNRHLWYDVAMNTIIIILITDAVLHMTLRAHKIPLDDNIEQSGAVYMLAAAYGLVTYINFASWMTKDEEWLLAIYIMGRIGHTLGFCIFLCLLYSISHLAMYIALLCFLWLVPAMFAPCCPCLWRGEPAWWNFVQKPQSTVAIV</sequence>
<keyword evidence="3" id="KW-1185">Reference proteome</keyword>
<dbReference type="AlphaFoldDB" id="A0ABC8JJC9"/>
<keyword evidence="1" id="KW-0812">Transmembrane</keyword>
<evidence type="ECO:0000313" key="2">
    <source>
        <dbReference type="EMBL" id="CAH8330283.1"/>
    </source>
</evidence>
<feature type="transmembrane region" description="Helical" evidence="1">
    <location>
        <begin position="23"/>
        <end position="42"/>
    </location>
</feature>
<accession>A0ABC8JJC9</accession>
<dbReference type="EMBL" id="CAKOAT010113155">
    <property type="protein sequence ID" value="CAH8330283.1"/>
    <property type="molecule type" value="Genomic_DNA"/>
</dbReference>
<gene>
    <name evidence="2" type="ORF">ERUC_LOCUS11963</name>
</gene>
<protein>
    <submittedName>
        <fullName evidence="2">Uncharacterized protein</fullName>
    </submittedName>
</protein>
<comment type="caution">
    <text evidence="2">The sequence shown here is derived from an EMBL/GenBank/DDBJ whole genome shotgun (WGS) entry which is preliminary data.</text>
</comment>
<feature type="transmembrane region" description="Helical" evidence="1">
    <location>
        <begin position="117"/>
        <end position="135"/>
    </location>
</feature>